<evidence type="ECO:0000313" key="2">
    <source>
        <dbReference type="Proteomes" id="UP000078084"/>
    </source>
</evidence>
<comment type="caution">
    <text evidence="1">The sequence shown here is derived from an EMBL/GenBank/DDBJ whole genome shotgun (WGS) entry which is preliminary data.</text>
</comment>
<protein>
    <submittedName>
        <fullName evidence="1">Uncharacterized protein</fullName>
    </submittedName>
</protein>
<accession>A0A171KUJ1</accession>
<keyword evidence="2" id="KW-1185">Reference proteome</keyword>
<organism evidence="1 2">
    <name type="scientific">Kerstersia gyiorum</name>
    <dbReference type="NCBI Taxonomy" id="206506"/>
    <lineage>
        <taxon>Bacteria</taxon>
        <taxon>Pseudomonadati</taxon>
        <taxon>Pseudomonadota</taxon>
        <taxon>Betaproteobacteria</taxon>
        <taxon>Burkholderiales</taxon>
        <taxon>Alcaligenaceae</taxon>
        <taxon>Kerstersia</taxon>
    </lineage>
</organism>
<gene>
    <name evidence="1" type="ORF">AAV32_05870</name>
</gene>
<sequence length="84" mass="9715">MLPCAIGKTSEQSGIQWLRKYFFGQRFDSLLRRQTVAVIDDIFNGKTIASASQFSRKKSTFSTLIRRPVHVEHCALQFTKYVCR</sequence>
<dbReference type="Proteomes" id="UP000078084">
    <property type="component" value="Unassembled WGS sequence"/>
</dbReference>
<dbReference type="AlphaFoldDB" id="A0A171KUJ1"/>
<name>A0A171KUJ1_9BURK</name>
<reference evidence="1 2" key="1">
    <citation type="submission" date="2015-04" db="EMBL/GenBank/DDBJ databases">
        <title>Genome sequence of Kerstersia gyiorum CG1.</title>
        <authorList>
            <person name="Greninger A.L."/>
            <person name="Kozyreva V."/>
            <person name="Chaturvedi V."/>
        </authorList>
    </citation>
    <scope>NUCLEOTIDE SEQUENCE [LARGE SCALE GENOMIC DNA]</scope>
    <source>
        <strain evidence="1 2">CG1</strain>
    </source>
</reference>
<dbReference type="STRING" id="206506.AAV32_05870"/>
<evidence type="ECO:0000313" key="1">
    <source>
        <dbReference type="EMBL" id="KKO72558.1"/>
    </source>
</evidence>
<proteinExistence type="predicted"/>
<dbReference type="EMBL" id="LBNE01000002">
    <property type="protein sequence ID" value="KKO72558.1"/>
    <property type="molecule type" value="Genomic_DNA"/>
</dbReference>